<evidence type="ECO:0000313" key="3">
    <source>
        <dbReference type="Proteomes" id="UP001386178"/>
    </source>
</evidence>
<dbReference type="Proteomes" id="UP001386178">
    <property type="component" value="Segment"/>
</dbReference>
<feature type="compositionally biased region" description="Low complexity" evidence="1">
    <location>
        <begin position="1"/>
        <end position="39"/>
    </location>
</feature>
<proteinExistence type="predicted"/>
<feature type="region of interest" description="Disordered" evidence="1">
    <location>
        <begin position="1"/>
        <end position="84"/>
    </location>
</feature>
<protein>
    <recommendedName>
        <fullName evidence="4">Scaffolding protein</fullName>
    </recommendedName>
</protein>
<evidence type="ECO:0000313" key="2">
    <source>
        <dbReference type="EMBL" id="WWO60253.1"/>
    </source>
</evidence>
<accession>A0ABZ2GUI4</accession>
<evidence type="ECO:0008006" key="4">
    <source>
        <dbReference type="Google" id="ProtNLM"/>
    </source>
</evidence>
<sequence>MSVENPNVAAVANTAPPGGDQTTPPQNPQGQQPEQKPNPTAEELLLNAPPGGGDAATIPPKPEVKDDGFKPEVKDGDTEYQPTGDSRLDAAVHYFGNTLKLDLHSPEMVEASKGNFSYLEAKLEGMGAEAKDAKLYLQLAKDGMAAVGEAEKAKGEALVKTIHEAAGSADAWNETKAYAQANLKPEQINEINEGIQAGGLVATLIVSALRAQHLAHSGTTVTPQSAVAEGGAPAAVAPVSYSFKSQADWQVEYRKFIATHGITGAQRAEGYDKLMAAFPKQ</sequence>
<reference evidence="2 3" key="1">
    <citation type="submission" date="2024-01" db="EMBL/GenBank/DDBJ databases">
        <title>Novel lytic viruses for Xanthomonas sp. and Stenotrophomonas maltophilia.</title>
        <authorList>
            <person name="Petrzik K."/>
            <person name="Brazdova S."/>
            <person name="Sovova L."/>
            <person name="Neoralova M."/>
        </authorList>
    </citation>
    <scope>NUCLEOTIDE SEQUENCE [LARGE SCALE GENOMIC DNA]</scope>
</reference>
<organism evidence="2 3">
    <name type="scientific">Xanthomonas phage SB3</name>
    <dbReference type="NCBI Taxonomy" id="3117472"/>
    <lineage>
        <taxon>Viruses</taxon>
        <taxon>Duplodnaviria</taxon>
        <taxon>Heunggongvirae</taxon>
        <taxon>Uroviricota</taxon>
        <taxon>Caudoviricetes</taxon>
        <taxon>Autographivirales</taxon>
        <taxon>Autonotataviridae</taxon>
        <taxon>Euvesivirus</taxon>
        <taxon>Euvesivirus SB3</taxon>
    </lineage>
</organism>
<keyword evidence="3" id="KW-1185">Reference proteome</keyword>
<name>A0ABZ2GUI4_9CAUD</name>
<dbReference type="EMBL" id="PP079414">
    <property type="protein sequence ID" value="WWO60253.1"/>
    <property type="molecule type" value="Genomic_DNA"/>
</dbReference>
<feature type="compositionally biased region" description="Basic and acidic residues" evidence="1">
    <location>
        <begin position="62"/>
        <end position="77"/>
    </location>
</feature>
<evidence type="ECO:0000256" key="1">
    <source>
        <dbReference type="SAM" id="MobiDB-lite"/>
    </source>
</evidence>